<organism evidence="2 3">
    <name type="scientific">Clostridium luticellarii</name>
    <dbReference type="NCBI Taxonomy" id="1691940"/>
    <lineage>
        <taxon>Bacteria</taxon>
        <taxon>Bacillati</taxon>
        <taxon>Bacillota</taxon>
        <taxon>Clostridia</taxon>
        <taxon>Eubacteriales</taxon>
        <taxon>Clostridiaceae</taxon>
        <taxon>Clostridium</taxon>
    </lineage>
</organism>
<keyword evidence="3" id="KW-1185">Reference proteome</keyword>
<evidence type="ECO:0000313" key="3">
    <source>
        <dbReference type="Proteomes" id="UP000237798"/>
    </source>
</evidence>
<dbReference type="PANTHER" id="PTHR23026:SF123">
    <property type="entry name" value="NAD(P)H NITROREDUCTASE RV3131-RELATED"/>
    <property type="match status" value="1"/>
</dbReference>
<evidence type="ECO:0000313" key="2">
    <source>
        <dbReference type="EMBL" id="PRR86870.1"/>
    </source>
</evidence>
<dbReference type="Pfam" id="PF00881">
    <property type="entry name" value="Nitroreductase"/>
    <property type="match status" value="1"/>
</dbReference>
<dbReference type="InterPro" id="IPR050627">
    <property type="entry name" value="Nitroreductase/BluB"/>
</dbReference>
<dbReference type="OrthoDB" id="9812105at2"/>
<proteinExistence type="predicted"/>
<dbReference type="InterPro" id="IPR029479">
    <property type="entry name" value="Nitroreductase"/>
</dbReference>
<dbReference type="CDD" id="cd02136">
    <property type="entry name" value="PnbA_NfnB-like"/>
    <property type="match status" value="1"/>
</dbReference>
<dbReference type="EC" id="1.5.1.39" evidence="2"/>
<sequence length="187" mass="21679">MDVIERINTRRSSRSFTDKEVDQDTIHQLITLGTKAATGSYGQPWAFIVIKDKSEMHSLSQEIKKYLLENIEDFPYFKQYENWLKNEKFDVFYGAPCVIAIYGKTSSHWCTYDCSLAAGNIMLAAKEFGLGTCWIGFAECIFNTWKFKIKHNVPDYYKLVSTLIVGYPDEKPQKPPKRKPATIFYEK</sequence>
<accession>A0A2T0BSM2</accession>
<dbReference type="InterPro" id="IPR000415">
    <property type="entry name" value="Nitroreductase-like"/>
</dbReference>
<reference evidence="2 3" key="1">
    <citation type="submission" date="2018-03" db="EMBL/GenBank/DDBJ databases">
        <title>Genome sequence of Clostridium luticellarii DSM 29923.</title>
        <authorList>
            <person name="Poehlein A."/>
            <person name="Daniel R."/>
        </authorList>
    </citation>
    <scope>NUCLEOTIDE SEQUENCE [LARGE SCALE GENOMIC DNA]</scope>
    <source>
        <strain evidence="2 3">DSM 29923</strain>
    </source>
</reference>
<dbReference type="EMBL" id="PVXP01000001">
    <property type="protein sequence ID" value="PRR86870.1"/>
    <property type="molecule type" value="Genomic_DNA"/>
</dbReference>
<comment type="caution">
    <text evidence="2">The sequence shown here is derived from an EMBL/GenBank/DDBJ whole genome shotgun (WGS) entry which is preliminary data.</text>
</comment>
<dbReference type="Gene3D" id="3.40.109.10">
    <property type="entry name" value="NADH Oxidase"/>
    <property type="match status" value="1"/>
</dbReference>
<dbReference type="RefSeq" id="WP_106007570.1">
    <property type="nucleotide sequence ID" value="NZ_JALCPJ010000031.1"/>
</dbReference>
<gene>
    <name evidence="2" type="primary">nfrA2_1</name>
    <name evidence="2" type="ORF">CLLU_00360</name>
</gene>
<dbReference type="SUPFAM" id="SSF55469">
    <property type="entry name" value="FMN-dependent nitroreductase-like"/>
    <property type="match status" value="1"/>
</dbReference>
<dbReference type="PANTHER" id="PTHR23026">
    <property type="entry name" value="NADPH NITROREDUCTASE"/>
    <property type="match status" value="1"/>
</dbReference>
<feature type="domain" description="Nitroreductase" evidence="1">
    <location>
        <begin position="7"/>
        <end position="167"/>
    </location>
</feature>
<dbReference type="AlphaFoldDB" id="A0A2T0BSM2"/>
<dbReference type="GO" id="GO:0008752">
    <property type="term" value="F:FMN reductase [NAD(P)H] activity"/>
    <property type="evidence" value="ECO:0007669"/>
    <property type="project" value="UniProtKB-EC"/>
</dbReference>
<keyword evidence="2" id="KW-0560">Oxidoreductase</keyword>
<protein>
    <submittedName>
        <fullName evidence="2">FMN reductase</fullName>
        <ecNumber evidence="2">1.5.1.39</ecNumber>
    </submittedName>
</protein>
<evidence type="ECO:0000259" key="1">
    <source>
        <dbReference type="Pfam" id="PF00881"/>
    </source>
</evidence>
<name>A0A2T0BSM2_9CLOT</name>
<dbReference type="Proteomes" id="UP000237798">
    <property type="component" value="Unassembled WGS sequence"/>
</dbReference>